<protein>
    <submittedName>
        <fullName evidence="2">Uncharacterized protein</fullName>
    </submittedName>
</protein>
<feature type="compositionally biased region" description="Polar residues" evidence="1">
    <location>
        <begin position="1"/>
        <end position="11"/>
    </location>
</feature>
<feature type="compositionally biased region" description="Basic and acidic residues" evidence="1">
    <location>
        <begin position="12"/>
        <end position="21"/>
    </location>
</feature>
<reference evidence="2 3" key="1">
    <citation type="submission" date="2024-08" db="EMBL/GenBank/DDBJ databases">
        <authorList>
            <person name="Cucini C."/>
            <person name="Frati F."/>
        </authorList>
    </citation>
    <scope>NUCLEOTIDE SEQUENCE [LARGE SCALE GENOMIC DNA]</scope>
</reference>
<comment type="caution">
    <text evidence="2">The sequence shown here is derived from an EMBL/GenBank/DDBJ whole genome shotgun (WGS) entry which is preliminary data.</text>
</comment>
<keyword evidence="3" id="KW-1185">Reference proteome</keyword>
<evidence type="ECO:0000313" key="2">
    <source>
        <dbReference type="EMBL" id="CAL8126982.1"/>
    </source>
</evidence>
<name>A0ABP1REF1_9HEXA</name>
<evidence type="ECO:0000256" key="1">
    <source>
        <dbReference type="SAM" id="MobiDB-lite"/>
    </source>
</evidence>
<evidence type="ECO:0000313" key="3">
    <source>
        <dbReference type="Proteomes" id="UP001642540"/>
    </source>
</evidence>
<dbReference type="EMBL" id="CAXLJM020000072">
    <property type="protein sequence ID" value="CAL8126982.1"/>
    <property type="molecule type" value="Genomic_DNA"/>
</dbReference>
<feature type="region of interest" description="Disordered" evidence="1">
    <location>
        <begin position="1"/>
        <end position="41"/>
    </location>
</feature>
<sequence>MRQTTKHNATTEAKKEREKNGRMKMKKPQTTHLTPQKEMSGVEWAMTSKDVLQQQKNCLRNLDDALNRNKKMEWRE</sequence>
<gene>
    <name evidence="2" type="ORF">ODALV1_LOCUS21642</name>
</gene>
<accession>A0ABP1REF1</accession>
<dbReference type="Proteomes" id="UP001642540">
    <property type="component" value="Unassembled WGS sequence"/>
</dbReference>
<organism evidence="2 3">
    <name type="scientific">Orchesella dallaii</name>
    <dbReference type="NCBI Taxonomy" id="48710"/>
    <lineage>
        <taxon>Eukaryota</taxon>
        <taxon>Metazoa</taxon>
        <taxon>Ecdysozoa</taxon>
        <taxon>Arthropoda</taxon>
        <taxon>Hexapoda</taxon>
        <taxon>Collembola</taxon>
        <taxon>Entomobryomorpha</taxon>
        <taxon>Entomobryoidea</taxon>
        <taxon>Orchesellidae</taxon>
        <taxon>Orchesellinae</taxon>
        <taxon>Orchesella</taxon>
    </lineage>
</organism>
<proteinExistence type="predicted"/>